<evidence type="ECO:0000313" key="1">
    <source>
        <dbReference type="EMBL" id="AUT76710.1"/>
    </source>
</evidence>
<dbReference type="AlphaFoldDB" id="A0AAN1JMV0"/>
<gene>
    <name evidence="1" type="ORF">C2L64_52450</name>
</gene>
<protein>
    <submittedName>
        <fullName evidence="1">Uncharacterized protein</fullName>
    </submittedName>
</protein>
<dbReference type="EMBL" id="CP026109">
    <property type="protein sequence ID" value="AUT76710.1"/>
    <property type="molecule type" value="Genomic_DNA"/>
</dbReference>
<evidence type="ECO:0000313" key="2">
    <source>
        <dbReference type="Proteomes" id="UP000236649"/>
    </source>
</evidence>
<reference evidence="1 2" key="1">
    <citation type="submission" date="2018-01" db="EMBL/GenBank/DDBJ databases">
        <title>Species boundaries and ecological features among Paraburkholderia terrae DSMZ17804T, P. hospita DSMZ17164T and P. caribensis DSMZ13236T.</title>
        <authorList>
            <person name="Pratama A.A."/>
        </authorList>
    </citation>
    <scope>NUCLEOTIDE SEQUENCE [LARGE SCALE GENOMIC DNA]</scope>
    <source>
        <strain evidence="1 2">DSM 17164</strain>
    </source>
</reference>
<proteinExistence type="predicted"/>
<dbReference type="Proteomes" id="UP000236649">
    <property type="component" value="Chromosome 5"/>
</dbReference>
<organism evidence="1 2">
    <name type="scientific">Paraburkholderia hospita</name>
    <dbReference type="NCBI Taxonomy" id="169430"/>
    <lineage>
        <taxon>Bacteria</taxon>
        <taxon>Pseudomonadati</taxon>
        <taxon>Pseudomonadota</taxon>
        <taxon>Betaproteobacteria</taxon>
        <taxon>Burkholderiales</taxon>
        <taxon>Burkholderiaceae</taxon>
        <taxon>Paraburkholderia</taxon>
    </lineage>
</organism>
<sequence length="77" mass="8413">MRSCVAFLIVFITYGVLIGVGTVHLSNGERADVLLPWRAGVAAEWATHVRVDHQLCEFDNTFIGDSMVRTGGSCESE</sequence>
<accession>A0AAN1JMV0</accession>
<name>A0AAN1JMV0_9BURK</name>
<dbReference type="KEGG" id="phs:C2L64_52450"/>